<comment type="caution">
    <text evidence="1">The sequence shown here is derived from an EMBL/GenBank/DDBJ whole genome shotgun (WGS) entry which is preliminary data.</text>
</comment>
<dbReference type="AlphaFoldDB" id="Q1Z3P4"/>
<sequence>MPKKIVKFIVFVLAKQNRFVSALFNDPVIKSQLEQENQ</sequence>
<dbReference type="HOGENOM" id="CLU_3331360_0_0_6"/>
<evidence type="ECO:0000313" key="2">
    <source>
        <dbReference type="Proteomes" id="UP000003789"/>
    </source>
</evidence>
<name>Q1Z3P4_9GAMM</name>
<accession>Q1Z3P4</accession>
<organism evidence="1 2">
    <name type="scientific">Photobacterium profundum 3TCK</name>
    <dbReference type="NCBI Taxonomy" id="314280"/>
    <lineage>
        <taxon>Bacteria</taxon>
        <taxon>Pseudomonadati</taxon>
        <taxon>Pseudomonadota</taxon>
        <taxon>Gammaproteobacteria</taxon>
        <taxon>Vibrionales</taxon>
        <taxon>Vibrionaceae</taxon>
        <taxon>Photobacterium</taxon>
    </lineage>
</organism>
<evidence type="ECO:0000313" key="1">
    <source>
        <dbReference type="EMBL" id="EAS43184.1"/>
    </source>
</evidence>
<protein>
    <submittedName>
        <fullName evidence="1">Uncharacterized protein</fullName>
    </submittedName>
</protein>
<gene>
    <name evidence="1" type="ORF">P3TCK_09708</name>
</gene>
<dbReference type="Proteomes" id="UP000003789">
    <property type="component" value="Unassembled WGS sequence"/>
</dbReference>
<dbReference type="EMBL" id="AAPH01000013">
    <property type="protein sequence ID" value="EAS43184.1"/>
    <property type="molecule type" value="Genomic_DNA"/>
</dbReference>
<reference evidence="1 2" key="1">
    <citation type="submission" date="2006-03" db="EMBL/GenBank/DDBJ databases">
        <authorList>
            <person name="Bartlett D.H."/>
            <person name="Valle G."/>
            <person name="Lauro F.M."/>
            <person name="Vezzi A."/>
            <person name="Simonato F."/>
            <person name="Eloe E."/>
            <person name="Vitulo N."/>
            <person name="Stratton T.K."/>
            <person name="D'angelo M."/>
            <person name="Ferriera S."/>
            <person name="Johnson J."/>
            <person name="Kravitz S."/>
            <person name="Beeson K."/>
            <person name="Sutton G."/>
            <person name="Rogers Y."/>
            <person name="Friedman R."/>
            <person name="Frazier M."/>
            <person name="Venter J.C."/>
        </authorList>
    </citation>
    <scope>NUCLEOTIDE SEQUENCE [LARGE SCALE GENOMIC DNA]</scope>
    <source>
        <strain evidence="1 2">3TCK</strain>
    </source>
</reference>
<proteinExistence type="predicted"/>